<comment type="caution">
    <text evidence="6">The sequence shown here is derived from an EMBL/GenBank/DDBJ whole genome shotgun (WGS) entry which is preliminary data.</text>
</comment>
<comment type="similarity">
    <text evidence="1">Belongs to the ABC transporter superfamily.</text>
</comment>
<dbReference type="SMART" id="SM00382">
    <property type="entry name" value="AAA"/>
    <property type="match status" value="1"/>
</dbReference>
<protein>
    <submittedName>
        <fullName evidence="6">Macrolide ABC transporter ATP-binding protein</fullName>
    </submittedName>
</protein>
<dbReference type="PROSITE" id="PS00211">
    <property type="entry name" value="ABC_TRANSPORTER_1"/>
    <property type="match status" value="1"/>
</dbReference>
<dbReference type="STRING" id="1802689.A3F25_00195"/>
<dbReference type="InterPro" id="IPR017871">
    <property type="entry name" value="ABC_transporter-like_CS"/>
</dbReference>
<dbReference type="Proteomes" id="UP000177478">
    <property type="component" value="Unassembled WGS sequence"/>
</dbReference>
<evidence type="ECO:0000313" key="7">
    <source>
        <dbReference type="Proteomes" id="UP000177478"/>
    </source>
</evidence>
<dbReference type="PANTHER" id="PTHR42798">
    <property type="entry name" value="LIPOPROTEIN-RELEASING SYSTEM ATP-BINDING PROTEIN LOLD"/>
    <property type="match status" value="1"/>
</dbReference>
<dbReference type="CDD" id="cd03255">
    <property type="entry name" value="ABC_MJ0796_LolCDE_FtsE"/>
    <property type="match status" value="1"/>
</dbReference>
<dbReference type="AlphaFoldDB" id="A0A1F8G4Q4"/>
<dbReference type="SUPFAM" id="SSF52540">
    <property type="entry name" value="P-loop containing nucleoside triphosphate hydrolases"/>
    <property type="match status" value="1"/>
</dbReference>
<dbReference type="EMBL" id="MGKD01000013">
    <property type="protein sequence ID" value="OGN19509.1"/>
    <property type="molecule type" value="Genomic_DNA"/>
</dbReference>
<evidence type="ECO:0000313" key="6">
    <source>
        <dbReference type="EMBL" id="OGN19509.1"/>
    </source>
</evidence>
<dbReference type="FunFam" id="3.40.50.300:FF:000032">
    <property type="entry name" value="Export ABC transporter ATP-binding protein"/>
    <property type="match status" value="1"/>
</dbReference>
<keyword evidence="4 6" id="KW-0067">ATP-binding</keyword>
<evidence type="ECO:0000256" key="2">
    <source>
        <dbReference type="ARBA" id="ARBA00022448"/>
    </source>
</evidence>
<gene>
    <name evidence="6" type="ORF">A3F25_00195</name>
</gene>
<dbReference type="GO" id="GO:0016887">
    <property type="term" value="F:ATP hydrolysis activity"/>
    <property type="evidence" value="ECO:0007669"/>
    <property type="project" value="InterPro"/>
</dbReference>
<dbReference type="PROSITE" id="PS50893">
    <property type="entry name" value="ABC_TRANSPORTER_2"/>
    <property type="match status" value="1"/>
</dbReference>
<dbReference type="GO" id="GO:0022857">
    <property type="term" value="F:transmembrane transporter activity"/>
    <property type="evidence" value="ECO:0007669"/>
    <property type="project" value="UniProtKB-ARBA"/>
</dbReference>
<organism evidence="6 7">
    <name type="scientific">Candidatus Yanofskybacteria bacterium RIFCSPHIGHO2_12_FULL_45_19b</name>
    <dbReference type="NCBI Taxonomy" id="1802689"/>
    <lineage>
        <taxon>Bacteria</taxon>
        <taxon>Candidatus Yanofskyibacteriota</taxon>
    </lineage>
</organism>
<evidence type="ECO:0000256" key="3">
    <source>
        <dbReference type="ARBA" id="ARBA00022741"/>
    </source>
</evidence>
<keyword evidence="2" id="KW-0813">Transport</keyword>
<feature type="domain" description="ABC transporter" evidence="5">
    <location>
        <begin position="2"/>
        <end position="234"/>
    </location>
</feature>
<name>A0A1F8G4Q4_9BACT</name>
<dbReference type="InterPro" id="IPR027417">
    <property type="entry name" value="P-loop_NTPase"/>
</dbReference>
<dbReference type="GO" id="GO:0098796">
    <property type="term" value="C:membrane protein complex"/>
    <property type="evidence" value="ECO:0007669"/>
    <property type="project" value="UniProtKB-ARBA"/>
</dbReference>
<keyword evidence="3" id="KW-0547">Nucleotide-binding</keyword>
<sequence>MIALKAVKKIYADDGSSTVALNGVSFEIHKDEFVAIMGPSGSGKSTLLHILSFMDRPTSGSYTFFDKKIEEMSDTELAYVRNQEMGFVFQSFNLLGHASVYDNVEMPLLYSEVKMVDRKKLVENAIAAVGLVDKTKIEASKLSGGQKQRVAIARALVNNPRVIFADEPTGNLDSQSGGQVMKIFEELHTAGHTIVLVTHETYTAGFANRMIHIKDGVVDSDQLIDKHPTHAGFIK</sequence>
<dbReference type="PANTHER" id="PTHR42798:SF6">
    <property type="entry name" value="CELL DIVISION ATP-BINDING PROTEIN FTSE"/>
    <property type="match status" value="1"/>
</dbReference>
<dbReference type="Pfam" id="PF00005">
    <property type="entry name" value="ABC_tran"/>
    <property type="match status" value="1"/>
</dbReference>
<reference evidence="6 7" key="1">
    <citation type="journal article" date="2016" name="Nat. Commun.">
        <title>Thousands of microbial genomes shed light on interconnected biogeochemical processes in an aquifer system.</title>
        <authorList>
            <person name="Anantharaman K."/>
            <person name="Brown C.T."/>
            <person name="Hug L.A."/>
            <person name="Sharon I."/>
            <person name="Castelle C.J."/>
            <person name="Probst A.J."/>
            <person name="Thomas B.C."/>
            <person name="Singh A."/>
            <person name="Wilkins M.J."/>
            <person name="Karaoz U."/>
            <person name="Brodie E.L."/>
            <person name="Williams K.H."/>
            <person name="Hubbard S.S."/>
            <person name="Banfield J.F."/>
        </authorList>
    </citation>
    <scope>NUCLEOTIDE SEQUENCE [LARGE SCALE GENOMIC DNA]</scope>
</reference>
<evidence type="ECO:0000256" key="4">
    <source>
        <dbReference type="ARBA" id="ARBA00022840"/>
    </source>
</evidence>
<dbReference type="Gene3D" id="3.40.50.300">
    <property type="entry name" value="P-loop containing nucleotide triphosphate hydrolases"/>
    <property type="match status" value="1"/>
</dbReference>
<evidence type="ECO:0000259" key="5">
    <source>
        <dbReference type="PROSITE" id="PS50893"/>
    </source>
</evidence>
<proteinExistence type="inferred from homology"/>
<dbReference type="GO" id="GO:0005524">
    <property type="term" value="F:ATP binding"/>
    <property type="evidence" value="ECO:0007669"/>
    <property type="project" value="UniProtKB-KW"/>
</dbReference>
<dbReference type="InterPro" id="IPR017911">
    <property type="entry name" value="MacB-like_ATP-bd"/>
</dbReference>
<evidence type="ECO:0000256" key="1">
    <source>
        <dbReference type="ARBA" id="ARBA00005417"/>
    </source>
</evidence>
<dbReference type="InterPro" id="IPR003439">
    <property type="entry name" value="ABC_transporter-like_ATP-bd"/>
</dbReference>
<dbReference type="InterPro" id="IPR003593">
    <property type="entry name" value="AAA+_ATPase"/>
</dbReference>
<accession>A0A1F8G4Q4</accession>